<gene>
    <name evidence="2" type="ORF">HJC23_007055</name>
</gene>
<proteinExistence type="predicted"/>
<accession>A0ABD3P8L0</accession>
<feature type="compositionally biased region" description="Polar residues" evidence="1">
    <location>
        <begin position="121"/>
        <end position="135"/>
    </location>
</feature>
<dbReference type="EMBL" id="JABMIG020000232">
    <property type="protein sequence ID" value="KAL3784599.1"/>
    <property type="molecule type" value="Genomic_DNA"/>
</dbReference>
<dbReference type="Proteomes" id="UP001516023">
    <property type="component" value="Unassembled WGS sequence"/>
</dbReference>
<feature type="region of interest" description="Disordered" evidence="1">
    <location>
        <begin position="115"/>
        <end position="158"/>
    </location>
</feature>
<evidence type="ECO:0000313" key="3">
    <source>
        <dbReference type="Proteomes" id="UP001516023"/>
    </source>
</evidence>
<reference evidence="2 3" key="1">
    <citation type="journal article" date="2020" name="G3 (Bethesda)">
        <title>Improved Reference Genome for Cyclotella cryptica CCMP332, a Model for Cell Wall Morphogenesis, Salinity Adaptation, and Lipid Production in Diatoms (Bacillariophyta).</title>
        <authorList>
            <person name="Roberts W.R."/>
            <person name="Downey K.M."/>
            <person name="Ruck E.C."/>
            <person name="Traller J.C."/>
            <person name="Alverson A.J."/>
        </authorList>
    </citation>
    <scope>NUCLEOTIDE SEQUENCE [LARGE SCALE GENOMIC DNA]</scope>
    <source>
        <strain evidence="2 3">CCMP332</strain>
    </source>
</reference>
<sequence>MDAIDSAVNKAPMSSAQVPIDDGNDFAFDASDDKDKMNYETEQVDLAMNQPEPAKVTSSMDDEDFGDFGDFEETPSTARNEHHVQQMVQCENHPESASEFSSIEGDDFGGFGNFEEMPSEPINQNDTKNHSTAAVSKQLHEGPVTQPDMATKQSSSYDDDFGDFEEVSSAISNQRHDGKTSESLSIDVSIPPVTLLDDSVRVMFQTVFAVEGQVQFDLNREESSILPFDVMLRSVLPNESSVEETTEESCAHSEEGLANIKSFVMNLSMSHPITILSHDKWHPYSHYIFNRDGTPMVDSCETVSPNPSVPDVLCIDLPTGFDASEFSKSSKRESPCPISTAADFPIKNDPEDKSAERLFDESQLSPAGKKFLDQIPDLSYMLSSSLSLPT</sequence>
<organism evidence="2 3">
    <name type="scientific">Cyclotella cryptica</name>
    <dbReference type="NCBI Taxonomy" id="29204"/>
    <lineage>
        <taxon>Eukaryota</taxon>
        <taxon>Sar</taxon>
        <taxon>Stramenopiles</taxon>
        <taxon>Ochrophyta</taxon>
        <taxon>Bacillariophyta</taxon>
        <taxon>Coscinodiscophyceae</taxon>
        <taxon>Thalassiosirophycidae</taxon>
        <taxon>Stephanodiscales</taxon>
        <taxon>Stephanodiscaceae</taxon>
        <taxon>Cyclotella</taxon>
    </lineage>
</organism>
<protein>
    <submittedName>
        <fullName evidence="2">Uncharacterized protein</fullName>
    </submittedName>
</protein>
<evidence type="ECO:0000256" key="1">
    <source>
        <dbReference type="SAM" id="MobiDB-lite"/>
    </source>
</evidence>
<evidence type="ECO:0000313" key="2">
    <source>
        <dbReference type="EMBL" id="KAL3784599.1"/>
    </source>
</evidence>
<dbReference type="AlphaFoldDB" id="A0ABD3P8L0"/>
<feature type="region of interest" description="Disordered" evidence="1">
    <location>
        <begin position="1"/>
        <end position="34"/>
    </location>
</feature>
<keyword evidence="3" id="KW-1185">Reference proteome</keyword>
<feature type="region of interest" description="Disordered" evidence="1">
    <location>
        <begin position="326"/>
        <end position="351"/>
    </location>
</feature>
<comment type="caution">
    <text evidence="2">The sequence shown here is derived from an EMBL/GenBank/DDBJ whole genome shotgun (WGS) entry which is preliminary data.</text>
</comment>
<feature type="region of interest" description="Disordered" evidence="1">
    <location>
        <begin position="44"/>
        <end position="63"/>
    </location>
</feature>
<name>A0ABD3P8L0_9STRA</name>